<reference evidence="2 3" key="1">
    <citation type="submission" date="2018-06" db="EMBL/GenBank/DDBJ databases">
        <title>Genomic Encyclopedia of Archaeal and Bacterial Type Strains, Phase II (KMG-II): from individual species to whole genera.</title>
        <authorList>
            <person name="Goeker M."/>
        </authorList>
    </citation>
    <scope>NUCLEOTIDE SEQUENCE [LARGE SCALE GENOMIC DNA]</scope>
    <source>
        <strain evidence="2 3">DSM 29821</strain>
    </source>
</reference>
<dbReference type="OrthoDB" id="5936019at2"/>
<comment type="caution">
    <text evidence="2">The sequence shown here is derived from an EMBL/GenBank/DDBJ whole genome shotgun (WGS) entry which is preliminary data.</text>
</comment>
<feature type="transmembrane region" description="Helical" evidence="1">
    <location>
        <begin position="48"/>
        <end position="66"/>
    </location>
</feature>
<feature type="transmembrane region" description="Helical" evidence="1">
    <location>
        <begin position="109"/>
        <end position="131"/>
    </location>
</feature>
<accession>A0A327VW50</accession>
<sequence length="241" mass="28122">MNKLEKKQKNREINIKTQQARKFVVRLTIITLLLEVLVFFKGQEIKGLAYGQLLLILIFLYGFYHFRSLLMIENKTTSFFSEGMFLMIINSFSLWSQTGHYDHQDTHPLWLIIWPTFGVLMLLFLIAIWALPLSITKCVQYVFVYGLMLLSASYGVIAYTNVRMDDAPPVRNKTIITDRYVSDKSRYIYYYIMVSGREGNGFPEKIEVEESFYESVNTGQEITIDVYPGKLNVPWFKILGD</sequence>
<feature type="transmembrane region" description="Helical" evidence="1">
    <location>
        <begin position="138"/>
        <end position="159"/>
    </location>
</feature>
<organism evidence="2 3">
    <name type="scientific">Chitinophaga dinghuensis</name>
    <dbReference type="NCBI Taxonomy" id="1539050"/>
    <lineage>
        <taxon>Bacteria</taxon>
        <taxon>Pseudomonadati</taxon>
        <taxon>Bacteroidota</taxon>
        <taxon>Chitinophagia</taxon>
        <taxon>Chitinophagales</taxon>
        <taxon>Chitinophagaceae</taxon>
        <taxon>Chitinophaga</taxon>
    </lineage>
</organism>
<feature type="transmembrane region" description="Helical" evidence="1">
    <location>
        <begin position="23"/>
        <end position="42"/>
    </location>
</feature>
<protein>
    <submittedName>
        <fullName evidence="2">Uncharacterized protein</fullName>
    </submittedName>
</protein>
<keyword evidence="1" id="KW-0812">Transmembrane</keyword>
<dbReference type="RefSeq" id="WP_111593180.1">
    <property type="nucleotide sequence ID" value="NZ_QLMA01000005.1"/>
</dbReference>
<evidence type="ECO:0000313" key="2">
    <source>
        <dbReference type="EMBL" id="RAJ80169.1"/>
    </source>
</evidence>
<dbReference type="EMBL" id="QLMA01000005">
    <property type="protein sequence ID" value="RAJ80169.1"/>
    <property type="molecule type" value="Genomic_DNA"/>
</dbReference>
<name>A0A327VW50_9BACT</name>
<feature type="transmembrane region" description="Helical" evidence="1">
    <location>
        <begin position="78"/>
        <end position="97"/>
    </location>
</feature>
<keyword evidence="3" id="KW-1185">Reference proteome</keyword>
<keyword evidence="1" id="KW-0472">Membrane</keyword>
<gene>
    <name evidence="2" type="ORF">CLV59_105277</name>
</gene>
<dbReference type="Proteomes" id="UP000249819">
    <property type="component" value="Unassembled WGS sequence"/>
</dbReference>
<evidence type="ECO:0000313" key="3">
    <source>
        <dbReference type="Proteomes" id="UP000249819"/>
    </source>
</evidence>
<proteinExistence type="predicted"/>
<keyword evidence="1" id="KW-1133">Transmembrane helix</keyword>
<evidence type="ECO:0000256" key="1">
    <source>
        <dbReference type="SAM" id="Phobius"/>
    </source>
</evidence>
<dbReference type="AlphaFoldDB" id="A0A327VW50"/>